<dbReference type="Gene3D" id="3.40.190.10">
    <property type="entry name" value="Periplasmic binding protein-like II"/>
    <property type="match status" value="1"/>
</dbReference>
<evidence type="ECO:0000313" key="2">
    <source>
        <dbReference type="EMBL" id="QDT72687.1"/>
    </source>
</evidence>
<dbReference type="OrthoDB" id="9812682at2"/>
<sequence length="466" mass="48657" precursor="true">MQPSPLSRFCLPLLGLALLCAGLVGCGGSNQSPTPASPQAEPLAPPPAVPLTVQVAGDVELAEGVRLLRGEWRARTGGDLKVDSVSLDELWSAERIVGDVVIFPSRLLGTLVERGDLRPLRTAMLSSPEFGLNDIYPAIRNGEMKYGGQVFAFSLGSPPLLNFRQLGAPAATTVAGNGPAPAGSVAPTDGLAAAYALVLRALGHTESYRRQEALFDPADMKPRIAEPPFVRALVELAAANAWRANQPPLGFAEAMQLVAGGDVVATLGWPSRLDEEFAAAAGAGPRNVEFTAVAPPADVYASSRGAWEKETNPASVVLLGCEGRLAAVTTATRNAVPAFQLAQWLTTGDLAASLSARSTGTLWYRASQASASGKWMKGLEVAKEGEPVTKIVAAALATDAPVLIPRLPAIDEYLAVLADAVRTAPADEAAAQAALDGVAAKWEAITNRLGRVRQAAAYRRHLGETE</sequence>
<dbReference type="Proteomes" id="UP000317909">
    <property type="component" value="Chromosome"/>
</dbReference>
<dbReference type="KEGG" id="llh:I41_18690"/>
<keyword evidence="1" id="KW-0732">Signal</keyword>
<evidence type="ECO:0000256" key="1">
    <source>
        <dbReference type="SAM" id="SignalP"/>
    </source>
</evidence>
<feature type="signal peptide" evidence="1">
    <location>
        <begin position="1"/>
        <end position="26"/>
    </location>
</feature>
<dbReference type="EMBL" id="CP036339">
    <property type="protein sequence ID" value="QDT72687.1"/>
    <property type="molecule type" value="Genomic_DNA"/>
</dbReference>
<feature type="chain" id="PRO_5021836948" description="Bacterial extracellular solute-binding protein" evidence="1">
    <location>
        <begin position="27"/>
        <end position="466"/>
    </location>
</feature>
<keyword evidence="3" id="KW-1185">Reference proteome</keyword>
<dbReference type="AlphaFoldDB" id="A0A517TWD7"/>
<reference evidence="2 3" key="1">
    <citation type="submission" date="2019-02" db="EMBL/GenBank/DDBJ databases">
        <title>Deep-cultivation of Planctomycetes and their phenomic and genomic characterization uncovers novel biology.</title>
        <authorList>
            <person name="Wiegand S."/>
            <person name="Jogler M."/>
            <person name="Boedeker C."/>
            <person name="Pinto D."/>
            <person name="Vollmers J."/>
            <person name="Rivas-Marin E."/>
            <person name="Kohn T."/>
            <person name="Peeters S.H."/>
            <person name="Heuer A."/>
            <person name="Rast P."/>
            <person name="Oberbeckmann S."/>
            <person name="Bunk B."/>
            <person name="Jeske O."/>
            <person name="Meyerdierks A."/>
            <person name="Storesund J.E."/>
            <person name="Kallscheuer N."/>
            <person name="Luecker S."/>
            <person name="Lage O.M."/>
            <person name="Pohl T."/>
            <person name="Merkel B.J."/>
            <person name="Hornburger P."/>
            <person name="Mueller R.-W."/>
            <person name="Bruemmer F."/>
            <person name="Labrenz M."/>
            <person name="Spormann A.M."/>
            <person name="Op den Camp H."/>
            <person name="Overmann J."/>
            <person name="Amann R."/>
            <person name="Jetten M.S.M."/>
            <person name="Mascher T."/>
            <person name="Medema M.H."/>
            <person name="Devos D.P."/>
            <person name="Kaster A.-K."/>
            <person name="Ovreas L."/>
            <person name="Rohde M."/>
            <person name="Galperin M.Y."/>
            <person name="Jogler C."/>
        </authorList>
    </citation>
    <scope>NUCLEOTIDE SEQUENCE [LARGE SCALE GENOMIC DNA]</scope>
    <source>
        <strain evidence="2 3">I41</strain>
    </source>
</reference>
<dbReference type="SUPFAM" id="SSF53850">
    <property type="entry name" value="Periplasmic binding protein-like II"/>
    <property type="match status" value="1"/>
</dbReference>
<proteinExistence type="predicted"/>
<organism evidence="2 3">
    <name type="scientific">Lacipirellula limnantheis</name>
    <dbReference type="NCBI Taxonomy" id="2528024"/>
    <lineage>
        <taxon>Bacteria</taxon>
        <taxon>Pseudomonadati</taxon>
        <taxon>Planctomycetota</taxon>
        <taxon>Planctomycetia</taxon>
        <taxon>Pirellulales</taxon>
        <taxon>Lacipirellulaceae</taxon>
        <taxon>Lacipirellula</taxon>
    </lineage>
</organism>
<name>A0A517TWD7_9BACT</name>
<evidence type="ECO:0000313" key="3">
    <source>
        <dbReference type="Proteomes" id="UP000317909"/>
    </source>
</evidence>
<dbReference type="RefSeq" id="WP_145432231.1">
    <property type="nucleotide sequence ID" value="NZ_CP036339.1"/>
</dbReference>
<evidence type="ECO:0008006" key="4">
    <source>
        <dbReference type="Google" id="ProtNLM"/>
    </source>
</evidence>
<protein>
    <recommendedName>
        <fullName evidence="4">Bacterial extracellular solute-binding protein</fullName>
    </recommendedName>
</protein>
<gene>
    <name evidence="2" type="ORF">I41_18690</name>
</gene>
<accession>A0A517TWD7</accession>